<reference evidence="2 5" key="3">
    <citation type="submission" date="2024-01" db="EMBL/GenBank/DDBJ databases">
        <title>The diversity of rhizobia nodulating Mimosa spp. in eleven states of Brazil covering several biomes is determined by host plant, location, and edaphic factors.</title>
        <authorList>
            <person name="Rouws L."/>
            <person name="Barauna A."/>
            <person name="Beukes C."/>
            <person name="De Faria S.M."/>
            <person name="Gross E."/>
            <person name="Dos Reis Junior F.B."/>
            <person name="Simon M."/>
            <person name="Maluk M."/>
            <person name="Odee D.W."/>
            <person name="Kenicer G."/>
            <person name="Young J.P.W."/>
            <person name="Reis V.M."/>
            <person name="Zilli J."/>
            <person name="James E.K."/>
        </authorList>
    </citation>
    <scope>NUCLEOTIDE SEQUENCE [LARGE SCALE GENOMIC DNA]</scope>
    <source>
        <strain evidence="2 5">JHI1651</strain>
    </source>
</reference>
<protein>
    <submittedName>
        <fullName evidence="3">NADP transhydrogenase subunit beta</fullName>
    </submittedName>
</protein>
<sequence>MPEGAGFIAWSGLERLELYVFVFSGALLLAIGSTAFVNRLMHRGRNMRQVAAGDKLVDLLAMGLCIWLGYAFVNEPAQLPGIAALFAVSLLAAALGAHVMLTTHEHPMRAPAHCGMLARRGGSLRVAWDGDPARMQVADDFTQRWIWTSNPRRTQARCMSAARSLHMTHAAMRVRSRQRYQVKRHGSH</sequence>
<keyword evidence="1" id="KW-1133">Transmembrane helix</keyword>
<keyword evidence="1" id="KW-0472">Membrane</keyword>
<reference evidence="3" key="2">
    <citation type="submission" date="2016-06" db="EMBL/GenBank/DDBJ databases">
        <authorList>
            <person name="Huang P."/>
            <person name="Jiang X."/>
            <person name="Liu X."/>
        </authorList>
    </citation>
    <scope>NUCLEOTIDE SEQUENCE</scope>
    <source>
        <strain evidence="3">852011</strain>
    </source>
</reference>
<reference evidence="3 4" key="1">
    <citation type="journal article" date="2014" name="Genome Announc.">
        <title>Draft Genome Sequence of the Haloacid-Degrading Burkholderia caribensis Strain MBA4.</title>
        <authorList>
            <person name="Pan Y."/>
            <person name="Kong K.F."/>
            <person name="Tsang J.S."/>
        </authorList>
    </citation>
    <scope>NUCLEOTIDE SEQUENCE [LARGE SCALE GENOMIC DNA]</scope>
    <source>
        <strain evidence="3 4">852011</strain>
    </source>
</reference>
<dbReference type="Proteomes" id="UP000509548">
    <property type="component" value="Chromosome 2"/>
</dbReference>
<proteinExistence type="predicted"/>
<feature type="transmembrane region" description="Helical" evidence="1">
    <location>
        <begin position="18"/>
        <end position="36"/>
    </location>
</feature>
<name>A0A9Q6S7D7_9BURK</name>
<evidence type="ECO:0000313" key="3">
    <source>
        <dbReference type="EMBL" id="QLB65843.1"/>
    </source>
</evidence>
<gene>
    <name evidence="3" type="ORF">A9O66_26315</name>
    <name evidence="2" type="ORF">VOI32_14990</name>
</gene>
<keyword evidence="5" id="KW-1185">Reference proteome</keyword>
<dbReference type="AlphaFoldDB" id="A0A9Q6S7D7"/>
<evidence type="ECO:0000313" key="5">
    <source>
        <dbReference type="Proteomes" id="UP001462961"/>
    </source>
</evidence>
<feature type="transmembrane region" description="Helical" evidence="1">
    <location>
        <begin position="79"/>
        <end position="101"/>
    </location>
</feature>
<dbReference type="EMBL" id="JAYLVJ010000016">
    <property type="protein sequence ID" value="MEO1755233.1"/>
    <property type="molecule type" value="Genomic_DNA"/>
</dbReference>
<evidence type="ECO:0000313" key="2">
    <source>
        <dbReference type="EMBL" id="MEO1755233.1"/>
    </source>
</evidence>
<dbReference type="Proteomes" id="UP001462961">
    <property type="component" value="Unassembled WGS sequence"/>
</dbReference>
<evidence type="ECO:0000313" key="4">
    <source>
        <dbReference type="Proteomes" id="UP000509548"/>
    </source>
</evidence>
<accession>A0A9Q6S7D7</accession>
<organism evidence="3 4">
    <name type="scientific">Paraburkholderia caribensis</name>
    <dbReference type="NCBI Taxonomy" id="75105"/>
    <lineage>
        <taxon>Bacteria</taxon>
        <taxon>Pseudomonadati</taxon>
        <taxon>Pseudomonadota</taxon>
        <taxon>Betaproteobacteria</taxon>
        <taxon>Burkholderiales</taxon>
        <taxon>Burkholderiaceae</taxon>
        <taxon>Paraburkholderia</taxon>
    </lineage>
</organism>
<dbReference type="EMBL" id="CP015959">
    <property type="protein sequence ID" value="QLB65843.1"/>
    <property type="molecule type" value="Genomic_DNA"/>
</dbReference>
<dbReference type="RefSeq" id="WP_054932556.1">
    <property type="nucleotide sequence ID" value="NZ_CADFFM010000026.1"/>
</dbReference>
<keyword evidence="1" id="KW-0812">Transmembrane</keyword>
<feature type="transmembrane region" description="Helical" evidence="1">
    <location>
        <begin position="56"/>
        <end position="73"/>
    </location>
</feature>
<evidence type="ECO:0000256" key="1">
    <source>
        <dbReference type="SAM" id="Phobius"/>
    </source>
</evidence>